<dbReference type="GeneID" id="94844623"/>
<dbReference type="GO" id="GO:0005615">
    <property type="term" value="C:extracellular space"/>
    <property type="evidence" value="ECO:0007669"/>
    <property type="project" value="TreeGrafter"/>
</dbReference>
<comment type="similarity">
    <text evidence="2">Belongs to the peptidase M1 family.</text>
</comment>
<dbReference type="GO" id="GO:0016020">
    <property type="term" value="C:membrane"/>
    <property type="evidence" value="ECO:0007669"/>
    <property type="project" value="TreeGrafter"/>
</dbReference>
<feature type="domain" description="Peptidase M1 membrane alanine aminopeptidase" evidence="9">
    <location>
        <begin position="265"/>
        <end position="450"/>
    </location>
</feature>
<keyword evidence="12" id="KW-1185">Reference proteome</keyword>
<dbReference type="GO" id="GO:0042277">
    <property type="term" value="F:peptide binding"/>
    <property type="evidence" value="ECO:0007669"/>
    <property type="project" value="TreeGrafter"/>
</dbReference>
<dbReference type="RefSeq" id="XP_068351816.1">
    <property type="nucleotide sequence ID" value="XM_068509919.1"/>
</dbReference>
<evidence type="ECO:0000256" key="4">
    <source>
        <dbReference type="ARBA" id="ARBA00022670"/>
    </source>
</evidence>
<keyword evidence="8" id="KW-0482">Metalloprotease</keyword>
<evidence type="ECO:0000256" key="2">
    <source>
        <dbReference type="ARBA" id="ARBA00010136"/>
    </source>
</evidence>
<dbReference type="InterPro" id="IPR045357">
    <property type="entry name" value="Aminopeptidase_N-like_N"/>
</dbReference>
<evidence type="ECO:0000256" key="1">
    <source>
        <dbReference type="ARBA" id="ARBA00001947"/>
    </source>
</evidence>
<dbReference type="PANTHER" id="PTHR11533">
    <property type="entry name" value="PROTEASE M1 ZINC METALLOPROTEASE"/>
    <property type="match status" value="1"/>
</dbReference>
<dbReference type="InterPro" id="IPR027268">
    <property type="entry name" value="Peptidase_M4/M1_CTD_sf"/>
</dbReference>
<name>A0A1J4JJY8_9EUKA</name>
<comment type="cofactor">
    <cofactor evidence="1">
        <name>Zn(2+)</name>
        <dbReference type="ChEBI" id="CHEBI:29105"/>
    </cofactor>
</comment>
<evidence type="ECO:0000313" key="12">
    <source>
        <dbReference type="Proteomes" id="UP000179807"/>
    </source>
</evidence>
<dbReference type="Pfam" id="PF17900">
    <property type="entry name" value="Peptidase_M1_N"/>
    <property type="match status" value="1"/>
</dbReference>
<sequence length="596" mass="69205">MTDSKRIPNSIIPSSYDIFIDFINNEKILPASVTIHFIKNHNNISDISDESEGVKQSESETAYLAVSKNIVIKSIKQNNKPIRFTIFKRKGLVAIFPSTSPFISLTVSPVTIEYQIPVGSNYEGLYKSKNLYITDLEPNNAQMFVPCFDEPCIKSIFNVSLLIPNQLNCISNMPLKSKTQNIFATNEKNQRNELISLINIDNKESQTSYHDAILYEFYPTPPICTYLLCFAVGKFSLAFSDTSNRVPIHLFCQKKTDEHQKYVSIASKALNWLENKFGVKYPLPHLQLISHSGIYSGMENYGLITLHELDVDPISRTDVLLLIHEIVHMWFGDIITIKWWDSLWLNESFAQLLSYYITQEFCPEFNIWEFFYKNEIKNSLYLYSKQSIVPNNPNQLHINSSLFTKVIYNKNCFVMKMFVDIVGYDNFMKFLTKYVQKYSGIGLVDTNDFLGLCQDYFPITHDYFDNWLYKKGFPILYIDDQKNLIQQIQTDKSVYYFPLSIQLSKNGTVKNETILIKEEETNFCMDECDWIIVNSESKSLCLVCYSNDLLKKLEKHKKDGNLTEKDSYLINQSFRVLYEISHPILEKVNIELIQTI</sequence>
<keyword evidence="3" id="KW-0031">Aminopeptidase</keyword>
<accession>A0A1J4JJY8</accession>
<keyword evidence="7" id="KW-0862">Zinc</keyword>
<organism evidence="11 12">
    <name type="scientific">Tritrichomonas foetus</name>
    <dbReference type="NCBI Taxonomy" id="1144522"/>
    <lineage>
        <taxon>Eukaryota</taxon>
        <taxon>Metamonada</taxon>
        <taxon>Parabasalia</taxon>
        <taxon>Tritrichomonadida</taxon>
        <taxon>Tritrichomonadidae</taxon>
        <taxon>Tritrichomonas</taxon>
    </lineage>
</organism>
<dbReference type="AlphaFoldDB" id="A0A1J4JJY8"/>
<feature type="domain" description="Aminopeptidase N-like N-terminal" evidence="10">
    <location>
        <begin position="13"/>
        <end position="181"/>
    </location>
</feature>
<keyword evidence="6" id="KW-0378">Hydrolase</keyword>
<dbReference type="InterPro" id="IPR050344">
    <property type="entry name" value="Peptidase_M1_aminopeptidases"/>
</dbReference>
<dbReference type="PANTHER" id="PTHR11533:SF174">
    <property type="entry name" value="PUROMYCIN-SENSITIVE AMINOPEPTIDASE-RELATED"/>
    <property type="match status" value="1"/>
</dbReference>
<evidence type="ECO:0000259" key="10">
    <source>
        <dbReference type="Pfam" id="PF17900"/>
    </source>
</evidence>
<evidence type="ECO:0000256" key="8">
    <source>
        <dbReference type="ARBA" id="ARBA00023049"/>
    </source>
</evidence>
<proteinExistence type="inferred from homology"/>
<evidence type="ECO:0000259" key="9">
    <source>
        <dbReference type="Pfam" id="PF01433"/>
    </source>
</evidence>
<dbReference type="GO" id="GO:0008270">
    <property type="term" value="F:zinc ion binding"/>
    <property type="evidence" value="ECO:0007669"/>
    <property type="project" value="InterPro"/>
</dbReference>
<dbReference type="PRINTS" id="PR00756">
    <property type="entry name" value="ALADIPTASE"/>
</dbReference>
<evidence type="ECO:0000256" key="3">
    <source>
        <dbReference type="ARBA" id="ARBA00022438"/>
    </source>
</evidence>
<evidence type="ECO:0000256" key="5">
    <source>
        <dbReference type="ARBA" id="ARBA00022723"/>
    </source>
</evidence>
<protein>
    <submittedName>
        <fullName evidence="11">Uncharacterized protein</fullName>
    </submittedName>
</protein>
<evidence type="ECO:0000256" key="7">
    <source>
        <dbReference type="ARBA" id="ARBA00022833"/>
    </source>
</evidence>
<dbReference type="Gene3D" id="2.60.40.1730">
    <property type="entry name" value="tricorn interacting facor f3 domain"/>
    <property type="match status" value="1"/>
</dbReference>
<dbReference type="InterPro" id="IPR014782">
    <property type="entry name" value="Peptidase_M1_dom"/>
</dbReference>
<keyword evidence="4" id="KW-0645">Protease</keyword>
<dbReference type="SUPFAM" id="SSF55486">
    <property type="entry name" value="Metalloproteases ('zincins'), catalytic domain"/>
    <property type="match status" value="1"/>
</dbReference>
<dbReference type="EMBL" id="MLAK01001040">
    <property type="protein sequence ID" value="OHS98679.1"/>
    <property type="molecule type" value="Genomic_DNA"/>
</dbReference>
<dbReference type="Proteomes" id="UP000179807">
    <property type="component" value="Unassembled WGS sequence"/>
</dbReference>
<evidence type="ECO:0000313" key="11">
    <source>
        <dbReference type="EMBL" id="OHS98679.1"/>
    </source>
</evidence>
<dbReference type="GO" id="GO:0043171">
    <property type="term" value="P:peptide catabolic process"/>
    <property type="evidence" value="ECO:0007669"/>
    <property type="project" value="TreeGrafter"/>
</dbReference>
<dbReference type="InterPro" id="IPR001930">
    <property type="entry name" value="Peptidase_M1"/>
</dbReference>
<dbReference type="InterPro" id="IPR042097">
    <property type="entry name" value="Aminopeptidase_N-like_N_sf"/>
</dbReference>
<dbReference type="OrthoDB" id="10031169at2759"/>
<dbReference type="GO" id="GO:0070006">
    <property type="term" value="F:metalloaminopeptidase activity"/>
    <property type="evidence" value="ECO:0007669"/>
    <property type="project" value="TreeGrafter"/>
</dbReference>
<dbReference type="GO" id="GO:0005737">
    <property type="term" value="C:cytoplasm"/>
    <property type="evidence" value="ECO:0007669"/>
    <property type="project" value="TreeGrafter"/>
</dbReference>
<dbReference type="SUPFAM" id="SSF63737">
    <property type="entry name" value="Leukotriene A4 hydrolase N-terminal domain"/>
    <property type="match status" value="1"/>
</dbReference>
<evidence type="ECO:0000256" key="6">
    <source>
        <dbReference type="ARBA" id="ARBA00022801"/>
    </source>
</evidence>
<dbReference type="VEuPathDB" id="TrichDB:TRFO_34863"/>
<keyword evidence="5" id="KW-0479">Metal-binding</keyword>
<dbReference type="GO" id="GO:0006508">
    <property type="term" value="P:proteolysis"/>
    <property type="evidence" value="ECO:0007669"/>
    <property type="project" value="UniProtKB-KW"/>
</dbReference>
<dbReference type="Gene3D" id="1.10.390.10">
    <property type="entry name" value="Neutral Protease Domain 2"/>
    <property type="match status" value="1"/>
</dbReference>
<dbReference type="Pfam" id="PF01433">
    <property type="entry name" value="Peptidase_M1"/>
    <property type="match status" value="1"/>
</dbReference>
<gene>
    <name evidence="11" type="ORF">TRFO_34863</name>
</gene>
<reference evidence="11" key="1">
    <citation type="submission" date="2016-10" db="EMBL/GenBank/DDBJ databases">
        <authorList>
            <person name="Benchimol M."/>
            <person name="Almeida L.G."/>
            <person name="Vasconcelos A.T."/>
            <person name="Perreira-Neves A."/>
            <person name="Rosa I.A."/>
            <person name="Tasca T."/>
            <person name="Bogo M.R."/>
            <person name="de Souza W."/>
        </authorList>
    </citation>
    <scope>NUCLEOTIDE SEQUENCE [LARGE SCALE GENOMIC DNA]</scope>
    <source>
        <strain evidence="11">K</strain>
    </source>
</reference>
<comment type="caution">
    <text evidence="11">The sequence shown here is derived from an EMBL/GenBank/DDBJ whole genome shotgun (WGS) entry which is preliminary data.</text>
</comment>